<proteinExistence type="predicted"/>
<reference evidence="1 2" key="1">
    <citation type="journal article" date="2022" name="bioRxiv">
        <title>Genomics of Preaxostyla Flagellates Illuminates Evolutionary Transitions and the Path Towards Mitochondrial Loss.</title>
        <authorList>
            <person name="Novak L.V.F."/>
            <person name="Treitli S.C."/>
            <person name="Pyrih J."/>
            <person name="Halakuc P."/>
            <person name="Pipaliya S.V."/>
            <person name="Vacek V."/>
            <person name="Brzon O."/>
            <person name="Soukal P."/>
            <person name="Eme L."/>
            <person name="Dacks J.B."/>
            <person name="Karnkowska A."/>
            <person name="Elias M."/>
            <person name="Hampl V."/>
        </authorList>
    </citation>
    <scope>NUCLEOTIDE SEQUENCE [LARGE SCALE GENOMIC DNA]</scope>
    <source>
        <strain evidence="1">NAU3</strain>
        <tissue evidence="1">Gut</tissue>
    </source>
</reference>
<name>A0ABQ9Y624_9EUKA</name>
<keyword evidence="2" id="KW-1185">Reference proteome</keyword>
<comment type="caution">
    <text evidence="1">The sequence shown here is derived from an EMBL/GenBank/DDBJ whole genome shotgun (WGS) entry which is preliminary data.</text>
</comment>
<organism evidence="1 2">
    <name type="scientific">Blattamonas nauphoetae</name>
    <dbReference type="NCBI Taxonomy" id="2049346"/>
    <lineage>
        <taxon>Eukaryota</taxon>
        <taxon>Metamonada</taxon>
        <taxon>Preaxostyla</taxon>
        <taxon>Oxymonadida</taxon>
        <taxon>Blattamonas</taxon>
    </lineage>
</organism>
<evidence type="ECO:0000313" key="2">
    <source>
        <dbReference type="Proteomes" id="UP001281761"/>
    </source>
</evidence>
<gene>
    <name evidence="1" type="ORF">BLNAU_5736</name>
</gene>
<dbReference type="EMBL" id="JARBJD010000031">
    <property type="protein sequence ID" value="KAK2959178.1"/>
    <property type="molecule type" value="Genomic_DNA"/>
</dbReference>
<evidence type="ECO:0000313" key="1">
    <source>
        <dbReference type="EMBL" id="KAK2959178.1"/>
    </source>
</evidence>
<accession>A0ABQ9Y624</accession>
<sequence length="143" mass="15614">MEMGLSPCLEISTIVFNTLSNCATRSRRNVSPLPTHLVPANPSDPLSCQVFYPVSLCSILSSRLDWLQTAWIAKNSDSTREIETPSSLHSLGLVIKQLSAALSFLDAVLFNQSRIHTHVCSSPSFSCSGHFGEWADSDCEDIA</sequence>
<protein>
    <submittedName>
        <fullName evidence="1">Uncharacterized protein</fullName>
    </submittedName>
</protein>
<dbReference type="Proteomes" id="UP001281761">
    <property type="component" value="Unassembled WGS sequence"/>
</dbReference>